<dbReference type="HOGENOM" id="CLU_050546_0_0_1"/>
<dbReference type="STRING" id="985895.E5R4J2"/>
<name>E5R4J2_LEPMJ</name>
<evidence type="ECO:0000256" key="2">
    <source>
        <dbReference type="SAM" id="MobiDB-lite"/>
    </source>
</evidence>
<dbReference type="PROSITE" id="PS50076">
    <property type="entry name" value="DNAJ_2"/>
    <property type="match status" value="1"/>
</dbReference>
<dbReference type="OrthoDB" id="10250354at2759"/>
<feature type="compositionally biased region" description="Low complexity" evidence="2">
    <location>
        <begin position="136"/>
        <end position="148"/>
    </location>
</feature>
<dbReference type="AlphaFoldDB" id="E5R4J2"/>
<dbReference type="PANTHER" id="PTHR44145">
    <property type="entry name" value="DNAJ HOMOLOG SUBFAMILY A MEMBER 3, MITOCHONDRIAL"/>
    <property type="match status" value="1"/>
</dbReference>
<evidence type="ECO:0000259" key="3">
    <source>
        <dbReference type="PROSITE" id="PS50076"/>
    </source>
</evidence>
<dbReference type="InterPro" id="IPR001623">
    <property type="entry name" value="DnaJ_domain"/>
</dbReference>
<dbReference type="eggNOG" id="KOG0715">
    <property type="taxonomic scope" value="Eukaryota"/>
</dbReference>
<dbReference type="Proteomes" id="UP000002668">
    <property type="component" value="Genome"/>
</dbReference>
<dbReference type="SUPFAM" id="SSF46565">
    <property type="entry name" value="Chaperone J-domain"/>
    <property type="match status" value="1"/>
</dbReference>
<organism evidence="5">
    <name type="scientific">Leptosphaeria maculans (strain JN3 / isolate v23.1.3 / race Av1-4-5-6-7-8)</name>
    <name type="common">Blackleg fungus</name>
    <name type="synonym">Phoma lingam</name>
    <dbReference type="NCBI Taxonomy" id="985895"/>
    <lineage>
        <taxon>Eukaryota</taxon>
        <taxon>Fungi</taxon>
        <taxon>Dikarya</taxon>
        <taxon>Ascomycota</taxon>
        <taxon>Pezizomycotina</taxon>
        <taxon>Dothideomycetes</taxon>
        <taxon>Pleosporomycetidae</taxon>
        <taxon>Pleosporales</taxon>
        <taxon>Pleosporineae</taxon>
        <taxon>Leptosphaeriaceae</taxon>
        <taxon>Plenodomus</taxon>
        <taxon>Plenodomus lingam/Leptosphaeria maculans species complex</taxon>
    </lineage>
</organism>
<dbReference type="Gene3D" id="1.10.287.110">
    <property type="entry name" value="DnaJ domain"/>
    <property type="match status" value="1"/>
</dbReference>
<dbReference type="CDD" id="cd06257">
    <property type="entry name" value="DnaJ"/>
    <property type="match status" value="1"/>
</dbReference>
<keyword evidence="5" id="KW-1185">Reference proteome</keyword>
<dbReference type="InParanoid" id="E5R4J2"/>
<evidence type="ECO:0000256" key="1">
    <source>
        <dbReference type="ARBA" id="ARBA00023186"/>
    </source>
</evidence>
<evidence type="ECO:0000313" key="5">
    <source>
        <dbReference type="Proteomes" id="UP000002668"/>
    </source>
</evidence>
<keyword evidence="1" id="KW-0143">Chaperone</keyword>
<feature type="compositionally biased region" description="Gly residues" evidence="2">
    <location>
        <begin position="226"/>
        <end position="236"/>
    </location>
</feature>
<dbReference type="PRINTS" id="PR00625">
    <property type="entry name" value="JDOMAIN"/>
</dbReference>
<dbReference type="Pfam" id="PF00226">
    <property type="entry name" value="DnaJ"/>
    <property type="match status" value="1"/>
</dbReference>
<proteinExistence type="predicted"/>
<dbReference type="EMBL" id="FP929083">
    <property type="protein sequence ID" value="CBX91960.1"/>
    <property type="molecule type" value="Genomic_DNA"/>
</dbReference>
<dbReference type="OMA" id="NEHIWAR"/>
<evidence type="ECO:0000313" key="4">
    <source>
        <dbReference type="EMBL" id="CBX91960.1"/>
    </source>
</evidence>
<dbReference type="SMART" id="SM00271">
    <property type="entry name" value="DnaJ"/>
    <property type="match status" value="1"/>
</dbReference>
<dbReference type="InterPro" id="IPR051938">
    <property type="entry name" value="Apopto_cytoskel_mod"/>
</dbReference>
<dbReference type="GeneID" id="13284778"/>
<dbReference type="InterPro" id="IPR036869">
    <property type="entry name" value="J_dom_sf"/>
</dbReference>
<dbReference type="PANTHER" id="PTHR44145:SF3">
    <property type="entry name" value="DNAJ HOMOLOG SUBFAMILY A MEMBER 3, MITOCHONDRIAL"/>
    <property type="match status" value="1"/>
</dbReference>
<accession>E5R4J2</accession>
<dbReference type="VEuPathDB" id="FungiDB:LEMA_P046660.1"/>
<feature type="region of interest" description="Disordered" evidence="2">
    <location>
        <begin position="136"/>
        <end position="249"/>
    </location>
</feature>
<sequence length="319" mass="35086">MPPPRPPVILRSLAHLHPQWTCPSCLTRSPRRPLPHMRAPPQRPPFTIPQTSAFHSTRTLRASNVPTHYETLQLSSASASAAEIKRQFYTLSKKHHPDRNQNDPNASTRFVAISEAYHVLSVPEKRAQYDATLQSAQASSWGRSSSGSSAGGQGYPQGSYSSASFGSRPASGLNKKRSTFRGPPPSFYKSGGYGEFGAKRSEHAYQSSTTASGGHEQKAGQQSYGEYGGFGPGQQGHGNQVPHFDGKRHKQTHDNVFAHIRARRRQMRTTVQREDEYMRAGVLKNFLIVSGIIGIIGATAKIFGDRQEAREHAVRKQSA</sequence>
<protein>
    <recommendedName>
        <fullName evidence="3">J domain-containing protein</fullName>
    </recommendedName>
</protein>
<feature type="domain" description="J" evidence="3">
    <location>
        <begin position="67"/>
        <end position="133"/>
    </location>
</feature>
<gene>
    <name evidence="4" type="ORF">LEMA_P046660.1</name>
</gene>
<reference evidence="5" key="1">
    <citation type="journal article" date="2011" name="Nat. Commun.">
        <title>Effector diversification within compartments of the Leptosphaeria maculans genome affected by Repeat-Induced Point mutations.</title>
        <authorList>
            <person name="Rouxel T."/>
            <person name="Grandaubert J."/>
            <person name="Hane J.K."/>
            <person name="Hoede C."/>
            <person name="van de Wouw A.P."/>
            <person name="Couloux A."/>
            <person name="Dominguez V."/>
            <person name="Anthouard V."/>
            <person name="Bally P."/>
            <person name="Bourras S."/>
            <person name="Cozijnsen A.J."/>
            <person name="Ciuffetti L.M."/>
            <person name="Degrave A."/>
            <person name="Dilmaghani A."/>
            <person name="Duret L."/>
            <person name="Fudal I."/>
            <person name="Goodwin S.B."/>
            <person name="Gout L."/>
            <person name="Glaser N."/>
            <person name="Linglin J."/>
            <person name="Kema G.H.J."/>
            <person name="Lapalu N."/>
            <person name="Lawrence C.B."/>
            <person name="May K."/>
            <person name="Meyer M."/>
            <person name="Ollivier B."/>
            <person name="Poulain J."/>
            <person name="Schoch C.L."/>
            <person name="Simon A."/>
            <person name="Spatafora J.W."/>
            <person name="Stachowiak A."/>
            <person name="Turgeon B.G."/>
            <person name="Tyler B.M."/>
            <person name="Vincent D."/>
            <person name="Weissenbach J."/>
            <person name="Amselem J."/>
            <person name="Quesneville H."/>
            <person name="Oliver R.P."/>
            <person name="Wincker P."/>
            <person name="Balesdent M.-H."/>
            <person name="Howlett B.J."/>
        </authorList>
    </citation>
    <scope>NUCLEOTIDE SEQUENCE [LARGE SCALE GENOMIC DNA]</scope>
    <source>
        <strain evidence="5">JN3 / isolate v23.1.3 / race Av1-4-5-6-7-8</strain>
    </source>
</reference>